<dbReference type="AlphaFoldDB" id="A0A914LHE3"/>
<keyword evidence="2" id="KW-1185">Reference proteome</keyword>
<sequence length="71" mass="8241">MFFDEQNNTFTILLHPGNYQISDNLKDAWKNCRNNAKKVKEVNYEKSTADPSEASTSESNKPAKKPKRKFF</sequence>
<feature type="compositionally biased region" description="Basic residues" evidence="1">
    <location>
        <begin position="62"/>
        <end position="71"/>
    </location>
</feature>
<protein>
    <submittedName>
        <fullName evidence="3">Uncharacterized protein</fullName>
    </submittedName>
</protein>
<name>A0A914LHE3_MELIC</name>
<feature type="compositionally biased region" description="Polar residues" evidence="1">
    <location>
        <begin position="49"/>
        <end position="60"/>
    </location>
</feature>
<evidence type="ECO:0000313" key="2">
    <source>
        <dbReference type="Proteomes" id="UP000887563"/>
    </source>
</evidence>
<evidence type="ECO:0000256" key="1">
    <source>
        <dbReference type="SAM" id="MobiDB-lite"/>
    </source>
</evidence>
<proteinExistence type="predicted"/>
<organism evidence="2 3">
    <name type="scientific">Meloidogyne incognita</name>
    <name type="common">Southern root-knot nematode worm</name>
    <name type="synonym">Oxyuris incognita</name>
    <dbReference type="NCBI Taxonomy" id="6306"/>
    <lineage>
        <taxon>Eukaryota</taxon>
        <taxon>Metazoa</taxon>
        <taxon>Ecdysozoa</taxon>
        <taxon>Nematoda</taxon>
        <taxon>Chromadorea</taxon>
        <taxon>Rhabditida</taxon>
        <taxon>Tylenchina</taxon>
        <taxon>Tylenchomorpha</taxon>
        <taxon>Tylenchoidea</taxon>
        <taxon>Meloidogynidae</taxon>
        <taxon>Meloidogyninae</taxon>
        <taxon>Meloidogyne</taxon>
        <taxon>Meloidogyne incognita group</taxon>
    </lineage>
</organism>
<dbReference type="Proteomes" id="UP000887563">
    <property type="component" value="Unplaced"/>
</dbReference>
<evidence type="ECO:0000313" key="3">
    <source>
        <dbReference type="WBParaSite" id="Minc3s00427g12138"/>
    </source>
</evidence>
<feature type="region of interest" description="Disordered" evidence="1">
    <location>
        <begin position="43"/>
        <end position="71"/>
    </location>
</feature>
<accession>A0A914LHE3</accession>
<reference evidence="3" key="1">
    <citation type="submission" date="2022-11" db="UniProtKB">
        <authorList>
            <consortium name="WormBaseParasite"/>
        </authorList>
    </citation>
    <scope>IDENTIFICATION</scope>
</reference>
<dbReference type="WBParaSite" id="Minc3s00427g12138">
    <property type="protein sequence ID" value="Minc3s00427g12138"/>
    <property type="gene ID" value="Minc3s00427g12138"/>
</dbReference>